<reference evidence="2" key="1">
    <citation type="submission" date="2014-11" db="EMBL/GenBank/DDBJ databases">
        <authorList>
            <person name="Amaro Gonzalez C."/>
        </authorList>
    </citation>
    <scope>NUCLEOTIDE SEQUENCE</scope>
</reference>
<dbReference type="AlphaFoldDB" id="A0A0E9U8E3"/>
<feature type="transmembrane region" description="Helical" evidence="1">
    <location>
        <begin position="6"/>
        <end position="22"/>
    </location>
</feature>
<proteinExistence type="predicted"/>
<keyword evidence="1" id="KW-0812">Transmembrane</keyword>
<evidence type="ECO:0000256" key="1">
    <source>
        <dbReference type="SAM" id="Phobius"/>
    </source>
</evidence>
<accession>A0A0E9U8E3</accession>
<name>A0A0E9U8E3_ANGAN</name>
<reference evidence="2" key="2">
    <citation type="journal article" date="2015" name="Fish Shellfish Immunol.">
        <title>Early steps in the European eel (Anguilla anguilla)-Vibrio vulnificus interaction in the gills: Role of the RtxA13 toxin.</title>
        <authorList>
            <person name="Callol A."/>
            <person name="Pajuelo D."/>
            <person name="Ebbesson L."/>
            <person name="Teles M."/>
            <person name="MacKenzie S."/>
            <person name="Amaro C."/>
        </authorList>
    </citation>
    <scope>NUCLEOTIDE SEQUENCE</scope>
</reference>
<protein>
    <submittedName>
        <fullName evidence="2">Uncharacterized protein</fullName>
    </submittedName>
</protein>
<sequence length="25" mass="2893">MMGIPARIVSVLIFTLMLRFPFTHT</sequence>
<keyword evidence="1" id="KW-0472">Membrane</keyword>
<organism evidence="2">
    <name type="scientific">Anguilla anguilla</name>
    <name type="common">European freshwater eel</name>
    <name type="synonym">Muraena anguilla</name>
    <dbReference type="NCBI Taxonomy" id="7936"/>
    <lineage>
        <taxon>Eukaryota</taxon>
        <taxon>Metazoa</taxon>
        <taxon>Chordata</taxon>
        <taxon>Craniata</taxon>
        <taxon>Vertebrata</taxon>
        <taxon>Euteleostomi</taxon>
        <taxon>Actinopterygii</taxon>
        <taxon>Neopterygii</taxon>
        <taxon>Teleostei</taxon>
        <taxon>Anguilliformes</taxon>
        <taxon>Anguillidae</taxon>
        <taxon>Anguilla</taxon>
    </lineage>
</organism>
<dbReference type="EMBL" id="GBXM01047152">
    <property type="protein sequence ID" value="JAH61425.1"/>
    <property type="molecule type" value="Transcribed_RNA"/>
</dbReference>
<keyword evidence="1" id="KW-1133">Transmembrane helix</keyword>
<evidence type="ECO:0000313" key="2">
    <source>
        <dbReference type="EMBL" id="JAH61425.1"/>
    </source>
</evidence>